<sequence length="101" mass="11220">MVCETRDGVLVFVEVRTRSAGSRGNPAETVTPAKQRLLARAAALWLSAHDCWHRPCRFDVLAVCAGNPALNPGEAWTITHHPHAFEVADAMDRGHSHWQPW</sequence>
<evidence type="ECO:0000313" key="3">
    <source>
        <dbReference type="Proteomes" id="UP000016587"/>
    </source>
</evidence>
<dbReference type="Proteomes" id="UP000016587">
    <property type="component" value="Chromosome"/>
</dbReference>
<name>T2GE12_MEGG1</name>
<dbReference type="InterPro" id="IPR011335">
    <property type="entry name" value="Restrct_endonuc-II-like"/>
</dbReference>
<dbReference type="Pfam" id="PF02021">
    <property type="entry name" value="UPF0102"/>
    <property type="match status" value="1"/>
</dbReference>
<dbReference type="eggNOG" id="COG0792">
    <property type="taxonomic scope" value="Bacteria"/>
</dbReference>
<dbReference type="PANTHER" id="PTHR34039">
    <property type="entry name" value="UPF0102 PROTEIN YRAN"/>
    <property type="match status" value="1"/>
</dbReference>
<dbReference type="KEGG" id="dgg:DGI_3116"/>
<dbReference type="PATRIC" id="fig|1121448.10.peg.3077"/>
<dbReference type="EMBL" id="CP006585">
    <property type="protein sequence ID" value="AGW14830.1"/>
    <property type="molecule type" value="Genomic_DNA"/>
</dbReference>
<dbReference type="InterPro" id="IPR003509">
    <property type="entry name" value="UPF0102_YraN-like"/>
</dbReference>
<evidence type="ECO:0008006" key="4">
    <source>
        <dbReference type="Google" id="ProtNLM"/>
    </source>
</evidence>
<protein>
    <recommendedName>
        <fullName evidence="4">Endonuclease</fullName>
    </recommendedName>
</protein>
<keyword evidence="3" id="KW-1185">Reference proteome</keyword>
<dbReference type="HOGENOM" id="CLU_115353_2_1_7"/>
<evidence type="ECO:0000256" key="1">
    <source>
        <dbReference type="ARBA" id="ARBA00006738"/>
    </source>
</evidence>
<proteinExistence type="inferred from homology"/>
<dbReference type="Gene3D" id="3.40.1350.10">
    <property type="match status" value="1"/>
</dbReference>
<organism evidence="2 3">
    <name type="scientific">Megalodesulfovibrio gigas (strain ATCC 19364 / DSM 1382 / NCIMB 9332 / VKM B-1759)</name>
    <name type="common">Desulfovibrio gigas</name>
    <dbReference type="NCBI Taxonomy" id="1121448"/>
    <lineage>
        <taxon>Bacteria</taxon>
        <taxon>Pseudomonadati</taxon>
        <taxon>Thermodesulfobacteriota</taxon>
        <taxon>Desulfovibrionia</taxon>
        <taxon>Desulfovibrionales</taxon>
        <taxon>Desulfovibrionaceae</taxon>
        <taxon>Megalodesulfovibrio</taxon>
    </lineage>
</organism>
<dbReference type="AlphaFoldDB" id="T2GE12"/>
<reference evidence="2 3" key="1">
    <citation type="journal article" date="2013" name="J. Bacteriol.">
        <title>Roles of HynAB and Ech, the only two hydrogenases found in the model sulfate reducer Desulfovibrio gigas.</title>
        <authorList>
            <person name="Morais-Silva F.O."/>
            <person name="Santos C.I."/>
            <person name="Rodrigues R."/>
            <person name="Pereira I.A."/>
            <person name="Rodrigues-Pousada C."/>
        </authorList>
    </citation>
    <scope>NUCLEOTIDE SEQUENCE [LARGE SCALE GENOMIC DNA]</scope>
    <source>
        <strain evidence="3">ATCC 19364 / DSM 1382 / NCIMB 9332 / VKM B-1759</strain>
    </source>
</reference>
<gene>
    <name evidence="2" type="ORF">DGI_3116</name>
</gene>
<dbReference type="InterPro" id="IPR011856">
    <property type="entry name" value="tRNA_endonuc-like_dom_sf"/>
</dbReference>
<dbReference type="SUPFAM" id="SSF52980">
    <property type="entry name" value="Restriction endonuclease-like"/>
    <property type="match status" value="1"/>
</dbReference>
<comment type="similarity">
    <text evidence="1">Belongs to the UPF0102 family.</text>
</comment>
<accession>T2GE12</accession>
<dbReference type="GO" id="GO:0003676">
    <property type="term" value="F:nucleic acid binding"/>
    <property type="evidence" value="ECO:0007669"/>
    <property type="project" value="InterPro"/>
</dbReference>
<dbReference type="STRING" id="1121448.DGI_3116"/>
<evidence type="ECO:0000313" key="2">
    <source>
        <dbReference type="EMBL" id="AGW14830.1"/>
    </source>
</evidence>
<reference evidence="3" key="2">
    <citation type="submission" date="2013-07" db="EMBL/GenBank/DDBJ databases">
        <authorList>
            <person name="Morais-Silva F.O."/>
            <person name="Rezende A.M."/>
            <person name="Pimentel C."/>
            <person name="Resende D.M."/>
            <person name="Santos C.I."/>
            <person name="Clemente C."/>
            <person name="de Oliveira L.M."/>
            <person name="da Silva S.M."/>
            <person name="Costa D.A."/>
            <person name="Varela-Raposo A."/>
            <person name="Horacio E.C.A."/>
            <person name="Matos M."/>
            <person name="Flores O."/>
            <person name="Ruiz J.C."/>
            <person name="Rodrigues-Pousada C."/>
        </authorList>
    </citation>
    <scope>NUCLEOTIDE SEQUENCE [LARGE SCALE GENOMIC DNA]</scope>
    <source>
        <strain evidence="3">ATCC 19364 / DSM 1382 / NCIMB 9332 / VKM B-1759</strain>
    </source>
</reference>
<dbReference type="PANTHER" id="PTHR34039:SF1">
    <property type="entry name" value="UPF0102 PROTEIN YRAN"/>
    <property type="match status" value="1"/>
</dbReference>